<gene>
    <name evidence="2" type="ORF">B0T24DRAFT_598160</name>
</gene>
<organism evidence="2 3">
    <name type="scientific">Lasiosphaeria ovina</name>
    <dbReference type="NCBI Taxonomy" id="92902"/>
    <lineage>
        <taxon>Eukaryota</taxon>
        <taxon>Fungi</taxon>
        <taxon>Dikarya</taxon>
        <taxon>Ascomycota</taxon>
        <taxon>Pezizomycotina</taxon>
        <taxon>Sordariomycetes</taxon>
        <taxon>Sordariomycetidae</taxon>
        <taxon>Sordariales</taxon>
        <taxon>Lasiosphaeriaceae</taxon>
        <taxon>Lasiosphaeria</taxon>
    </lineage>
</organism>
<reference evidence="2" key="1">
    <citation type="journal article" date="2023" name="Mol. Phylogenet. Evol.">
        <title>Genome-scale phylogeny and comparative genomics of the fungal order Sordariales.</title>
        <authorList>
            <person name="Hensen N."/>
            <person name="Bonometti L."/>
            <person name="Westerberg I."/>
            <person name="Brannstrom I.O."/>
            <person name="Guillou S."/>
            <person name="Cros-Aarteil S."/>
            <person name="Calhoun S."/>
            <person name="Haridas S."/>
            <person name="Kuo A."/>
            <person name="Mondo S."/>
            <person name="Pangilinan J."/>
            <person name="Riley R."/>
            <person name="LaButti K."/>
            <person name="Andreopoulos B."/>
            <person name="Lipzen A."/>
            <person name="Chen C."/>
            <person name="Yan M."/>
            <person name="Daum C."/>
            <person name="Ng V."/>
            <person name="Clum A."/>
            <person name="Steindorff A."/>
            <person name="Ohm R.A."/>
            <person name="Martin F."/>
            <person name="Silar P."/>
            <person name="Natvig D.O."/>
            <person name="Lalanne C."/>
            <person name="Gautier V."/>
            <person name="Ament-Velasquez S.L."/>
            <person name="Kruys A."/>
            <person name="Hutchinson M.I."/>
            <person name="Powell A.J."/>
            <person name="Barry K."/>
            <person name="Miller A.N."/>
            <person name="Grigoriev I.V."/>
            <person name="Debuchy R."/>
            <person name="Gladieux P."/>
            <person name="Hiltunen Thoren M."/>
            <person name="Johannesson H."/>
        </authorList>
    </citation>
    <scope>NUCLEOTIDE SEQUENCE</scope>
    <source>
        <strain evidence="2">CBS 958.72</strain>
    </source>
</reference>
<feature type="region of interest" description="Disordered" evidence="1">
    <location>
        <begin position="116"/>
        <end position="149"/>
    </location>
</feature>
<protein>
    <submittedName>
        <fullName evidence="2">Uncharacterized protein</fullName>
    </submittedName>
</protein>
<comment type="caution">
    <text evidence="2">The sequence shown here is derived from an EMBL/GenBank/DDBJ whole genome shotgun (WGS) entry which is preliminary data.</text>
</comment>
<dbReference type="EMBL" id="JAULSN010000009">
    <property type="protein sequence ID" value="KAK3364827.1"/>
    <property type="molecule type" value="Genomic_DNA"/>
</dbReference>
<reference evidence="2" key="2">
    <citation type="submission" date="2023-06" db="EMBL/GenBank/DDBJ databases">
        <authorList>
            <consortium name="Lawrence Berkeley National Laboratory"/>
            <person name="Haridas S."/>
            <person name="Hensen N."/>
            <person name="Bonometti L."/>
            <person name="Westerberg I."/>
            <person name="Brannstrom I.O."/>
            <person name="Guillou S."/>
            <person name="Cros-Aarteil S."/>
            <person name="Calhoun S."/>
            <person name="Kuo A."/>
            <person name="Mondo S."/>
            <person name="Pangilinan J."/>
            <person name="Riley R."/>
            <person name="Labutti K."/>
            <person name="Andreopoulos B."/>
            <person name="Lipzen A."/>
            <person name="Chen C."/>
            <person name="Yanf M."/>
            <person name="Daum C."/>
            <person name="Ng V."/>
            <person name="Clum A."/>
            <person name="Steindorff A."/>
            <person name="Ohm R."/>
            <person name="Martin F."/>
            <person name="Silar P."/>
            <person name="Natvig D."/>
            <person name="Lalanne C."/>
            <person name="Gautier V."/>
            <person name="Ament-Velasquez S.L."/>
            <person name="Kruys A."/>
            <person name="Hutchinson M.I."/>
            <person name="Powell A.J."/>
            <person name="Barry K."/>
            <person name="Miller A.N."/>
            <person name="Grigoriev I.V."/>
            <person name="Debuchy R."/>
            <person name="Gladieux P."/>
            <person name="Thoren M.H."/>
            <person name="Johannesson H."/>
        </authorList>
    </citation>
    <scope>NUCLEOTIDE SEQUENCE</scope>
    <source>
        <strain evidence="2">CBS 958.72</strain>
    </source>
</reference>
<dbReference type="Proteomes" id="UP001287356">
    <property type="component" value="Unassembled WGS sequence"/>
</dbReference>
<evidence type="ECO:0000313" key="2">
    <source>
        <dbReference type="EMBL" id="KAK3364827.1"/>
    </source>
</evidence>
<sequence length="149" mass="16515">MPPLFDQQVVDPTDVLQGLATREDIENLRTDVQALFQDSGPIIAIFDLLFDAVRTLLPSWFLSVFSLGGVCIANNGRLDWALVKPLDKARIGENRLPTITAWTEKYDADSFHLLPKSPTDGSGADKVEVKFPRVPTNGEEKRLPSLPVK</sequence>
<proteinExistence type="predicted"/>
<dbReference type="AlphaFoldDB" id="A0AAE0MZ50"/>
<evidence type="ECO:0000256" key="1">
    <source>
        <dbReference type="SAM" id="MobiDB-lite"/>
    </source>
</evidence>
<evidence type="ECO:0000313" key="3">
    <source>
        <dbReference type="Proteomes" id="UP001287356"/>
    </source>
</evidence>
<accession>A0AAE0MZ50</accession>
<name>A0AAE0MZ50_9PEZI</name>
<keyword evidence="3" id="KW-1185">Reference proteome</keyword>